<protein>
    <submittedName>
        <fullName evidence="2">Os06g0685200 protein</fullName>
    </submittedName>
</protein>
<sequence length="136" mass="14187">APVGNIKATAAMPAAAPATPLAALCSSAARPGRGISQSPACRVAGQQREAAPGGERARWPAGGRRLGRQRLGSVRLPAFAADGLACCCAAADQAAQALFMLLFVRSEEQNESRVLSRRVYKLRTSLPAINAFLPVY</sequence>
<proteinExistence type="predicted"/>
<evidence type="ECO:0000313" key="2">
    <source>
        <dbReference type="WBParaSite" id="maker-unitig_34032-snap-gene-0.3-mRNA-1"/>
    </source>
</evidence>
<reference evidence="2" key="1">
    <citation type="submission" date="2016-11" db="UniProtKB">
        <authorList>
            <consortium name="WormBaseParasite"/>
        </authorList>
    </citation>
    <scope>IDENTIFICATION</scope>
</reference>
<name>A0A1I8FGP4_9PLAT</name>
<keyword evidence="1" id="KW-1185">Reference proteome</keyword>
<dbReference type="Proteomes" id="UP000095280">
    <property type="component" value="Unplaced"/>
</dbReference>
<dbReference type="AlphaFoldDB" id="A0A1I8FGP4"/>
<dbReference type="WBParaSite" id="maker-unitig_34032-snap-gene-0.3-mRNA-1">
    <property type="protein sequence ID" value="maker-unitig_34032-snap-gene-0.3-mRNA-1"/>
    <property type="gene ID" value="maker-unitig_34032-snap-gene-0.3"/>
</dbReference>
<evidence type="ECO:0000313" key="1">
    <source>
        <dbReference type="Proteomes" id="UP000095280"/>
    </source>
</evidence>
<organism evidence="1 2">
    <name type="scientific">Macrostomum lignano</name>
    <dbReference type="NCBI Taxonomy" id="282301"/>
    <lineage>
        <taxon>Eukaryota</taxon>
        <taxon>Metazoa</taxon>
        <taxon>Spiralia</taxon>
        <taxon>Lophotrochozoa</taxon>
        <taxon>Platyhelminthes</taxon>
        <taxon>Rhabditophora</taxon>
        <taxon>Macrostomorpha</taxon>
        <taxon>Macrostomida</taxon>
        <taxon>Macrostomidae</taxon>
        <taxon>Macrostomum</taxon>
    </lineage>
</organism>
<accession>A0A1I8FGP4</accession>